<proteinExistence type="predicted"/>
<reference evidence="1 2" key="1">
    <citation type="submission" date="2016-12" db="EMBL/GenBank/DDBJ databases">
        <title>Genome sequencing of Methylocaldum marinum.</title>
        <authorList>
            <person name="Takeuchi M."/>
            <person name="Kamagata Y."/>
            <person name="Hiraoka S."/>
            <person name="Oshima K."/>
            <person name="Hattori M."/>
            <person name="Iwasaki W."/>
        </authorList>
    </citation>
    <scope>NUCLEOTIDE SEQUENCE [LARGE SCALE GENOMIC DNA]</scope>
    <source>
        <strain evidence="1 2">S8</strain>
    </source>
</reference>
<sequence length="105" mass="11500">MCMPGFGADASLYQTNNRYRFAADSISNNAADSLSSQALPLAFAPDVGRGMDGSRMTCCSWKPWLKPPFVCAERRVSPLENCRCTYDWCGDPEIVCRGAVIALPE</sequence>
<dbReference type="KEGG" id="mmai:sS8_1849"/>
<name>A0A250KQ51_9GAMM</name>
<dbReference type="AlphaFoldDB" id="A0A250KQ51"/>
<dbReference type="Proteomes" id="UP000266313">
    <property type="component" value="Chromosome"/>
</dbReference>
<accession>A0A250KQ51</accession>
<keyword evidence="2" id="KW-1185">Reference proteome</keyword>
<evidence type="ECO:0000313" key="2">
    <source>
        <dbReference type="Proteomes" id="UP000266313"/>
    </source>
</evidence>
<evidence type="ECO:0000313" key="1">
    <source>
        <dbReference type="EMBL" id="BBA33803.1"/>
    </source>
</evidence>
<protein>
    <submittedName>
        <fullName evidence="1">Uncharacterized protein</fullName>
    </submittedName>
</protein>
<dbReference type="RefSeq" id="WP_145986459.1">
    <property type="nucleotide sequence ID" value="NZ_AP017928.1"/>
</dbReference>
<organism evidence="1 2">
    <name type="scientific">Methylocaldum marinum</name>
    <dbReference type="NCBI Taxonomy" id="1432792"/>
    <lineage>
        <taxon>Bacteria</taxon>
        <taxon>Pseudomonadati</taxon>
        <taxon>Pseudomonadota</taxon>
        <taxon>Gammaproteobacteria</taxon>
        <taxon>Methylococcales</taxon>
        <taxon>Methylococcaceae</taxon>
        <taxon>Methylocaldum</taxon>
    </lineage>
</organism>
<dbReference type="EMBL" id="AP017928">
    <property type="protein sequence ID" value="BBA33803.1"/>
    <property type="molecule type" value="Genomic_DNA"/>
</dbReference>
<gene>
    <name evidence="1" type="ORF">sS8_1849</name>
</gene>